<evidence type="ECO:0000313" key="1">
    <source>
        <dbReference type="EMBL" id="MBR0663075.1"/>
    </source>
</evidence>
<protein>
    <recommendedName>
        <fullName evidence="3">SIR2-like domain-containing protein</fullName>
    </recommendedName>
</protein>
<evidence type="ECO:0000313" key="2">
    <source>
        <dbReference type="Proteomes" id="UP001196870"/>
    </source>
</evidence>
<evidence type="ECO:0008006" key="3">
    <source>
        <dbReference type="Google" id="ProtNLM"/>
    </source>
</evidence>
<comment type="caution">
    <text evidence="1">The sequence shown here is derived from an EMBL/GenBank/DDBJ whole genome shotgun (WGS) entry which is preliminary data.</text>
</comment>
<accession>A0ABS5ET17</accession>
<dbReference type="Pfam" id="PF13289">
    <property type="entry name" value="SIR2_2"/>
    <property type="match status" value="1"/>
</dbReference>
<reference evidence="2" key="1">
    <citation type="journal article" date="2021" name="Syst. Appl. Microbiol.">
        <title>Roseomonas hellenica sp. nov., isolated from roots of wild-growing Alkanna tinctoria.</title>
        <authorList>
            <person name="Rat A."/>
            <person name="Naranjo H.D."/>
            <person name="Lebbe L."/>
            <person name="Cnockaert M."/>
            <person name="Krigas N."/>
            <person name="Grigoriadou K."/>
            <person name="Maloupa E."/>
            <person name="Willems A."/>
        </authorList>
    </citation>
    <scope>NUCLEOTIDE SEQUENCE [LARGE SCALE GENOMIC DNA]</scope>
    <source>
        <strain evidence="2">LMG 31523</strain>
    </source>
</reference>
<keyword evidence="2" id="KW-1185">Reference proteome</keyword>
<organism evidence="1 2">
    <name type="scientific">Plastoroseomonas hellenica</name>
    <dbReference type="NCBI Taxonomy" id="2687306"/>
    <lineage>
        <taxon>Bacteria</taxon>
        <taxon>Pseudomonadati</taxon>
        <taxon>Pseudomonadota</taxon>
        <taxon>Alphaproteobacteria</taxon>
        <taxon>Acetobacterales</taxon>
        <taxon>Acetobacteraceae</taxon>
        <taxon>Plastoroseomonas</taxon>
    </lineage>
</organism>
<dbReference type="Proteomes" id="UP001196870">
    <property type="component" value="Unassembled WGS sequence"/>
</dbReference>
<dbReference type="EMBL" id="JAAGBB010000002">
    <property type="protein sequence ID" value="MBR0663075.1"/>
    <property type="molecule type" value="Genomic_DNA"/>
</dbReference>
<dbReference type="RefSeq" id="WP_211850674.1">
    <property type="nucleotide sequence ID" value="NZ_JAAGBB010000002.1"/>
</dbReference>
<proteinExistence type="predicted"/>
<name>A0ABS5ET17_9PROT</name>
<sequence>MTAATAAPTNYQLIGVAEDGKVGDLLAGLDQRQSRIRLQALIAEWLRMEQLVVLTGSGTSVSSGGKTMANLEAAVFDTIEAMSDLPLSITPILQRRRINVQHADMLGDPIGFEAWLSFVTNALVVADSSGAPFTAVSWPGSPAPTTEDLRWFVDRLRMAIFAECALSLSDTELATNAHNIAPQLAFLSKLVARDSNLGRTHLFTLNYDTLFEQALELLGIQYFDGFTGRADARFDPSVYGLDIYYPGEVAEGRVRRFDKFLHFYKLHGSIHWFEEGLEMRARHPDLRPLRAYAAMTAAEKAAALAPLAASTRSVGILPTANKFAQTLAMPYAHLFRSFQVRLGIPQTFLLVLGYGFGDDHISRIIENALMNPSLVMLVVEPNPNSPVIERVRRYKDLGKRSFVLCPTAGTFALNPFEHATFDDFARTVMPDVQWLDDFLRLRRFEKQIAASATPVADAGNADG</sequence>
<gene>
    <name evidence="1" type="ORF">GXW71_01785</name>
</gene>